<keyword evidence="2" id="KW-1185">Reference proteome</keyword>
<dbReference type="EMBL" id="JACFYJ010000073">
    <property type="protein sequence ID" value="MEI6001427.1"/>
    <property type="molecule type" value="Genomic_DNA"/>
</dbReference>
<name>A0ABU8J0I4_9BURK</name>
<organism evidence="1 2">
    <name type="scientific">Paraburkholderia bengalensis</name>
    <dbReference type="NCBI Taxonomy" id="2747562"/>
    <lineage>
        <taxon>Bacteria</taxon>
        <taxon>Pseudomonadati</taxon>
        <taxon>Pseudomonadota</taxon>
        <taxon>Betaproteobacteria</taxon>
        <taxon>Burkholderiales</taxon>
        <taxon>Burkholderiaceae</taxon>
        <taxon>Paraburkholderia</taxon>
    </lineage>
</organism>
<protein>
    <submittedName>
        <fullName evidence="1">Uncharacterized protein</fullName>
    </submittedName>
</protein>
<evidence type="ECO:0000313" key="2">
    <source>
        <dbReference type="Proteomes" id="UP001386437"/>
    </source>
</evidence>
<accession>A0ABU8J0I4</accession>
<sequence length="199" mass="21243">MMALLGAAVGSNSALDASLAEVNSAFDLMLDSYNVSCPDSPQSVEALRRYELAKVVWQAEYESAIEDGRLSGIDNLGLGRRLLVLHGDREPISQYVYVLSVVHGFAATCQPYSNVISALADARPHLVFTDADCHVKAKAAAIRLIKAHSRGCKVAVLSIRPPPAADEMSADLVIRGPASVTQILEELCKLVDLPDLSAA</sequence>
<proteinExistence type="predicted"/>
<gene>
    <name evidence="1" type="ORF">H3V53_31000</name>
</gene>
<evidence type="ECO:0000313" key="1">
    <source>
        <dbReference type="EMBL" id="MEI6001427.1"/>
    </source>
</evidence>
<dbReference type="Proteomes" id="UP001386437">
    <property type="component" value="Unassembled WGS sequence"/>
</dbReference>
<comment type="caution">
    <text evidence="1">The sequence shown here is derived from an EMBL/GenBank/DDBJ whole genome shotgun (WGS) entry which is preliminary data.</text>
</comment>
<reference evidence="1 2" key="1">
    <citation type="journal article" date="2022" name="Arch. Microbiol.">
        <title>Paraburkholderia bengalensis sp. nov. isolated from roots of Oryza sativa, IR64.</title>
        <authorList>
            <person name="Nag P."/>
            <person name="Mondal N."/>
            <person name="Sarkar J."/>
            <person name="Das S."/>
        </authorList>
    </citation>
    <scope>NUCLEOTIDE SEQUENCE [LARGE SCALE GENOMIC DNA]</scope>
    <source>
        <strain evidence="1 2">IR64_4_BI</strain>
    </source>
</reference>